<evidence type="ECO:0000256" key="2">
    <source>
        <dbReference type="SAM" id="MobiDB-lite"/>
    </source>
</evidence>
<dbReference type="GeneID" id="64690595"/>
<dbReference type="Pfam" id="PF20411">
    <property type="entry name" value="DUF6697"/>
    <property type="match status" value="1"/>
</dbReference>
<feature type="domain" description="DUF6697" evidence="3">
    <location>
        <begin position="221"/>
        <end position="383"/>
    </location>
</feature>
<evidence type="ECO:0000256" key="1">
    <source>
        <dbReference type="SAM" id="Coils"/>
    </source>
</evidence>
<feature type="coiled-coil region" evidence="1">
    <location>
        <begin position="21"/>
        <end position="135"/>
    </location>
</feature>
<evidence type="ECO:0000259" key="3">
    <source>
        <dbReference type="Pfam" id="PF20411"/>
    </source>
</evidence>
<dbReference type="AlphaFoldDB" id="A0A9P7FK94"/>
<organism evidence="4 5">
    <name type="scientific">Suillus discolor</name>
    <dbReference type="NCBI Taxonomy" id="1912936"/>
    <lineage>
        <taxon>Eukaryota</taxon>
        <taxon>Fungi</taxon>
        <taxon>Dikarya</taxon>
        <taxon>Basidiomycota</taxon>
        <taxon>Agaricomycotina</taxon>
        <taxon>Agaricomycetes</taxon>
        <taxon>Agaricomycetidae</taxon>
        <taxon>Boletales</taxon>
        <taxon>Suillineae</taxon>
        <taxon>Suillaceae</taxon>
        <taxon>Suillus</taxon>
    </lineage>
</organism>
<feature type="compositionally biased region" description="Polar residues" evidence="2">
    <location>
        <begin position="389"/>
        <end position="399"/>
    </location>
</feature>
<accession>A0A9P7FK94</accession>
<dbReference type="EMBL" id="JABBWM010000001">
    <property type="protein sequence ID" value="KAG2121035.1"/>
    <property type="molecule type" value="Genomic_DNA"/>
</dbReference>
<reference evidence="4" key="1">
    <citation type="journal article" date="2020" name="New Phytol.">
        <title>Comparative genomics reveals dynamic genome evolution in host specialist ectomycorrhizal fungi.</title>
        <authorList>
            <person name="Lofgren L.A."/>
            <person name="Nguyen N.H."/>
            <person name="Vilgalys R."/>
            <person name="Ruytinx J."/>
            <person name="Liao H.L."/>
            <person name="Branco S."/>
            <person name="Kuo A."/>
            <person name="LaButti K."/>
            <person name="Lipzen A."/>
            <person name="Andreopoulos W."/>
            <person name="Pangilinan J."/>
            <person name="Riley R."/>
            <person name="Hundley H."/>
            <person name="Na H."/>
            <person name="Barry K."/>
            <person name="Grigoriev I.V."/>
            <person name="Stajich J.E."/>
            <person name="Kennedy P.G."/>
        </authorList>
    </citation>
    <scope>NUCLEOTIDE SEQUENCE</scope>
    <source>
        <strain evidence="4">FC423</strain>
    </source>
</reference>
<comment type="caution">
    <text evidence="4">The sequence shown here is derived from an EMBL/GenBank/DDBJ whole genome shotgun (WGS) entry which is preliminary data.</text>
</comment>
<keyword evidence="1" id="KW-0175">Coiled coil</keyword>
<sequence>MAHDNKFNKLNEYLVETLGQLLEAKKEATVMRERLADLEANLTERDRLNALKQSENDELRVRNTKLEFEMTQLQNVNAALQLATKDRDALHEQLKVSKTDVTRQQERANTLEKRLQELNNEKTALARELQAAARIVRVNIGVNTNPLPTPRSTPNGARLPVVLGPSTAGPSRDRNLKEEQNVSVDIFAVHPPSQLPPPRKRAIENAPQLIPDLADGGTVCFTRPFITTHIGGGSQALISNIATPKSLALKFGITSYLCPNLWENPWCPTNPGMAGYMFVGLGEEIHNFVQPEVHELFVGVEKTKYRLMGRYRAHRVEPLTIEEWLTLPEKVRFKYCETTQRKAKDSRSVEGIKAAYERGELRAPCVKLTCLDFKEDLYKKLKARKMGHNNINPSSSQRSIKQELPVTRSSQKRRRIEEIINVDESSMDSDSDSSEYVG</sequence>
<feature type="compositionally biased region" description="Acidic residues" evidence="2">
    <location>
        <begin position="425"/>
        <end position="438"/>
    </location>
</feature>
<name>A0A9P7FK94_9AGAM</name>
<feature type="region of interest" description="Disordered" evidence="2">
    <location>
        <begin position="386"/>
        <end position="438"/>
    </location>
</feature>
<dbReference type="RefSeq" id="XP_041300411.1">
    <property type="nucleotide sequence ID" value="XM_041428336.1"/>
</dbReference>
<evidence type="ECO:0000313" key="5">
    <source>
        <dbReference type="Proteomes" id="UP000823399"/>
    </source>
</evidence>
<dbReference type="Proteomes" id="UP000823399">
    <property type="component" value="Unassembled WGS sequence"/>
</dbReference>
<dbReference type="InterPro" id="IPR046520">
    <property type="entry name" value="DUF6697"/>
</dbReference>
<keyword evidence="5" id="KW-1185">Reference proteome</keyword>
<protein>
    <recommendedName>
        <fullName evidence="3">DUF6697 domain-containing protein</fullName>
    </recommendedName>
</protein>
<gene>
    <name evidence="4" type="ORF">F5147DRAFT_15954</name>
</gene>
<evidence type="ECO:0000313" key="4">
    <source>
        <dbReference type="EMBL" id="KAG2121035.1"/>
    </source>
</evidence>
<proteinExistence type="predicted"/>
<dbReference type="OrthoDB" id="2757553at2759"/>